<dbReference type="EMBL" id="CM032185">
    <property type="protein sequence ID" value="KAG7091790.1"/>
    <property type="molecule type" value="Genomic_DNA"/>
</dbReference>
<reference evidence="7" key="1">
    <citation type="journal article" date="2021" name="Genome Biol. Evol.">
        <title>The assembled and annotated genome of the fairy-ring fungus Marasmius oreades.</title>
        <authorList>
            <person name="Hiltunen M."/>
            <person name="Ament-Velasquez S.L."/>
            <person name="Johannesson H."/>
        </authorList>
    </citation>
    <scope>NUCLEOTIDE SEQUENCE</scope>
    <source>
        <strain evidence="7">03SP1</strain>
    </source>
</reference>
<dbReference type="Pfam" id="PF05241">
    <property type="entry name" value="EBP"/>
    <property type="match status" value="1"/>
</dbReference>
<comment type="caution">
    <text evidence="7">The sequence shown here is derived from an EMBL/GenBank/DDBJ whole genome shotgun (WGS) entry which is preliminary data.</text>
</comment>
<gene>
    <name evidence="7" type="ORF">E1B28_008194</name>
</gene>
<dbReference type="GeneID" id="66077270"/>
<evidence type="ECO:0000256" key="2">
    <source>
        <dbReference type="ARBA" id="ARBA00022692"/>
    </source>
</evidence>
<evidence type="ECO:0000256" key="5">
    <source>
        <dbReference type="SAM" id="Phobius"/>
    </source>
</evidence>
<evidence type="ECO:0000256" key="4">
    <source>
        <dbReference type="ARBA" id="ARBA00023136"/>
    </source>
</evidence>
<evidence type="ECO:0000313" key="7">
    <source>
        <dbReference type="EMBL" id="KAG7091790.1"/>
    </source>
</evidence>
<organism evidence="7 8">
    <name type="scientific">Marasmius oreades</name>
    <name type="common">fairy-ring Marasmius</name>
    <dbReference type="NCBI Taxonomy" id="181124"/>
    <lineage>
        <taxon>Eukaryota</taxon>
        <taxon>Fungi</taxon>
        <taxon>Dikarya</taxon>
        <taxon>Basidiomycota</taxon>
        <taxon>Agaricomycotina</taxon>
        <taxon>Agaricomycetes</taxon>
        <taxon>Agaricomycetidae</taxon>
        <taxon>Agaricales</taxon>
        <taxon>Marasmiineae</taxon>
        <taxon>Marasmiaceae</taxon>
        <taxon>Marasmius</taxon>
    </lineage>
</organism>
<protein>
    <recommendedName>
        <fullName evidence="6">EXPERA domain-containing protein</fullName>
    </recommendedName>
</protein>
<proteinExistence type="predicted"/>
<comment type="subcellular location">
    <subcellularLocation>
        <location evidence="1">Membrane</location>
        <topology evidence="1">Multi-pass membrane protein</topology>
    </subcellularLocation>
</comment>
<keyword evidence="4 5" id="KW-0472">Membrane</keyword>
<dbReference type="OrthoDB" id="433124at2759"/>
<dbReference type="RefSeq" id="XP_043008260.1">
    <property type="nucleotide sequence ID" value="XM_043152977.1"/>
</dbReference>
<sequence>MHKWYLQFSQDGMVNGRVVLVQLVLVDGTVRLFQVPAFVLGIHGLLKKSPKIYPLLCLYGASTATTTLPCLLHVTKAFYGDALTTFQYGILVSGYTRSFSYFLVWLWTRRLDCTKLSPTTSAQGNGMKKAKKA</sequence>
<dbReference type="GO" id="GO:0016020">
    <property type="term" value="C:membrane"/>
    <property type="evidence" value="ECO:0007669"/>
    <property type="project" value="UniProtKB-SubCell"/>
</dbReference>
<keyword evidence="8" id="KW-1185">Reference proteome</keyword>
<dbReference type="Proteomes" id="UP001049176">
    <property type="component" value="Chromosome 5"/>
</dbReference>
<dbReference type="AlphaFoldDB" id="A0A9P7US54"/>
<evidence type="ECO:0000313" key="8">
    <source>
        <dbReference type="Proteomes" id="UP001049176"/>
    </source>
</evidence>
<evidence type="ECO:0000256" key="3">
    <source>
        <dbReference type="ARBA" id="ARBA00022989"/>
    </source>
</evidence>
<feature type="transmembrane region" description="Helical" evidence="5">
    <location>
        <begin position="86"/>
        <end position="107"/>
    </location>
</feature>
<keyword evidence="3 5" id="KW-1133">Transmembrane helix</keyword>
<accession>A0A9P7US54</accession>
<evidence type="ECO:0000259" key="6">
    <source>
        <dbReference type="Pfam" id="PF05241"/>
    </source>
</evidence>
<dbReference type="KEGG" id="more:E1B28_008194"/>
<dbReference type="InterPro" id="IPR033118">
    <property type="entry name" value="EXPERA"/>
</dbReference>
<keyword evidence="2 5" id="KW-0812">Transmembrane</keyword>
<name>A0A9P7US54_9AGAR</name>
<evidence type="ECO:0000256" key="1">
    <source>
        <dbReference type="ARBA" id="ARBA00004141"/>
    </source>
</evidence>
<feature type="transmembrane region" description="Helical" evidence="5">
    <location>
        <begin position="52"/>
        <end position="74"/>
    </location>
</feature>
<feature type="domain" description="EXPERA" evidence="6">
    <location>
        <begin position="2"/>
        <end position="76"/>
    </location>
</feature>